<reference evidence="2 3" key="1">
    <citation type="submission" date="2017-02" db="EMBL/GenBank/DDBJ databases">
        <title>The new phylogeny of genus Mycobacterium.</title>
        <authorList>
            <person name="Tortoli E."/>
            <person name="Trovato A."/>
            <person name="Cirillo D.M."/>
        </authorList>
    </citation>
    <scope>NUCLEOTIDE SEQUENCE [LARGE SCALE GENOMIC DNA]</scope>
    <source>
        <strain evidence="2 3">IP1130001</strain>
    </source>
</reference>
<dbReference type="RefSeq" id="WP_071508823.1">
    <property type="nucleotide sequence ID" value="NZ_CP060015.1"/>
</dbReference>
<name>A0ABX3STG0_MYCMA</name>
<keyword evidence="3" id="KW-1185">Reference proteome</keyword>
<organism evidence="2 3">
    <name type="scientific">Mycobacterium malmoense</name>
    <dbReference type="NCBI Taxonomy" id="1780"/>
    <lineage>
        <taxon>Bacteria</taxon>
        <taxon>Bacillati</taxon>
        <taxon>Actinomycetota</taxon>
        <taxon>Actinomycetes</taxon>
        <taxon>Mycobacteriales</taxon>
        <taxon>Mycobacteriaceae</taxon>
        <taxon>Mycobacterium</taxon>
    </lineage>
</organism>
<sequence length="132" mass="14478">MSNPQPTAAPVANLALARKEQAAARKTPAKKGPAKAPAKLAEKKAEKKAEGTVYVYESGPSRAGLVNKRSFPHQVSVAADVQDPQHTSRRWQQGVITRFFVNEKSAQRYKERLESEGCNVQLLPVRLVSKEA</sequence>
<feature type="region of interest" description="Disordered" evidence="1">
    <location>
        <begin position="18"/>
        <end position="45"/>
    </location>
</feature>
<evidence type="ECO:0008006" key="4">
    <source>
        <dbReference type="Google" id="ProtNLM"/>
    </source>
</evidence>
<dbReference type="Proteomes" id="UP000243140">
    <property type="component" value="Unassembled WGS sequence"/>
</dbReference>
<proteinExistence type="predicted"/>
<gene>
    <name evidence="2" type="ORF">BST29_12920</name>
</gene>
<evidence type="ECO:0000313" key="2">
    <source>
        <dbReference type="EMBL" id="ORA82088.1"/>
    </source>
</evidence>
<dbReference type="EMBL" id="MVHV01000011">
    <property type="protein sequence ID" value="ORA82088.1"/>
    <property type="molecule type" value="Genomic_DNA"/>
</dbReference>
<protein>
    <recommendedName>
        <fullName evidence="4">SPOR domain-containing protein</fullName>
    </recommendedName>
</protein>
<evidence type="ECO:0000313" key="3">
    <source>
        <dbReference type="Proteomes" id="UP000243140"/>
    </source>
</evidence>
<evidence type="ECO:0000256" key="1">
    <source>
        <dbReference type="SAM" id="MobiDB-lite"/>
    </source>
</evidence>
<accession>A0ABX3STG0</accession>
<comment type="caution">
    <text evidence="2">The sequence shown here is derived from an EMBL/GenBank/DDBJ whole genome shotgun (WGS) entry which is preliminary data.</text>
</comment>